<keyword evidence="1" id="KW-1185">Reference proteome</keyword>
<dbReference type="AlphaFoldDB" id="A0A6P8YBS1"/>
<proteinExistence type="predicted"/>
<name>A0A6P8YBS1_THRPL</name>
<dbReference type="KEGG" id="tpal:117642719"/>
<reference evidence="2" key="1">
    <citation type="submission" date="2025-08" db="UniProtKB">
        <authorList>
            <consortium name="RefSeq"/>
        </authorList>
    </citation>
    <scope>IDENTIFICATION</scope>
    <source>
        <tissue evidence="2">Total insect</tissue>
    </source>
</reference>
<dbReference type="Gene3D" id="3.30.420.10">
    <property type="entry name" value="Ribonuclease H-like superfamily/Ribonuclease H"/>
    <property type="match status" value="1"/>
</dbReference>
<dbReference type="Proteomes" id="UP000515158">
    <property type="component" value="Unplaced"/>
</dbReference>
<dbReference type="InParanoid" id="A0A6P8YBS1"/>
<protein>
    <submittedName>
        <fullName evidence="2">Uncharacterized protein LOC117642719</fullName>
    </submittedName>
</protein>
<dbReference type="GO" id="GO:0003676">
    <property type="term" value="F:nucleic acid binding"/>
    <property type="evidence" value="ECO:0007669"/>
    <property type="project" value="InterPro"/>
</dbReference>
<sequence>MAQMDAANRFNPLVIFDLETTGLNIEDEVIQIAAVVNPGSAFNCFMMPARDIPGEVTALRGFAKHGDSLTLDGRRVDTVTRSAAVRGFLEFVRQARGTTGTEHRRMVLASHYAFGFGADRLLRLVDEEGQVAALAELVEGFADTLPVFRTALPHRAHGTYKLGMLAQDLEVMDGVGALHSADRDAIVMKRLIDTLGVAEQLKASCRPLSEFKAFRTAELRYKLRAIKALEEAAKQVKTKLPEVVESAGWASHFHLGQLDEQQSNLESAKEEWQDFCAADAESQDSAREEADLALTAAQHLPDWLALADSQAATWTLELRQGGVVWRGSFPVAMFAEAACPALYSLLDDGVLQRQTPRQQCGTVVKRLRRLEATVRKVKAPLERLFHRLEFFRNKREEDHLEAIAHRLSDTRQKVEDALNAPGFPSLGDTMKLVDETLQRDQYLADWLQLIADGGAVVDMKVQLGSDAWAGKTSMKEFPQAAQVLLFDVMCYHKVERQ</sequence>
<gene>
    <name evidence="2" type="primary">LOC117642719</name>
</gene>
<dbReference type="RefSeq" id="XP_034237073.1">
    <property type="nucleotide sequence ID" value="XM_034381182.1"/>
</dbReference>
<accession>A0A6P8YBS1</accession>
<evidence type="ECO:0000313" key="1">
    <source>
        <dbReference type="Proteomes" id="UP000515158"/>
    </source>
</evidence>
<dbReference type="SUPFAM" id="SSF53098">
    <property type="entry name" value="Ribonuclease H-like"/>
    <property type="match status" value="1"/>
</dbReference>
<organism evidence="2">
    <name type="scientific">Thrips palmi</name>
    <name type="common">Melon thrips</name>
    <dbReference type="NCBI Taxonomy" id="161013"/>
    <lineage>
        <taxon>Eukaryota</taxon>
        <taxon>Metazoa</taxon>
        <taxon>Ecdysozoa</taxon>
        <taxon>Arthropoda</taxon>
        <taxon>Hexapoda</taxon>
        <taxon>Insecta</taxon>
        <taxon>Pterygota</taxon>
        <taxon>Neoptera</taxon>
        <taxon>Paraneoptera</taxon>
        <taxon>Thysanoptera</taxon>
        <taxon>Terebrantia</taxon>
        <taxon>Thripoidea</taxon>
        <taxon>Thripidae</taxon>
        <taxon>Thrips</taxon>
    </lineage>
</organism>
<dbReference type="InterPro" id="IPR012337">
    <property type="entry name" value="RNaseH-like_sf"/>
</dbReference>
<dbReference type="GeneID" id="117642719"/>
<evidence type="ECO:0000313" key="2">
    <source>
        <dbReference type="RefSeq" id="XP_034237073.1"/>
    </source>
</evidence>
<dbReference type="InterPro" id="IPR036397">
    <property type="entry name" value="RNaseH_sf"/>
</dbReference>
<dbReference type="CDD" id="cd06127">
    <property type="entry name" value="DEDDh"/>
    <property type="match status" value="1"/>
</dbReference>
<dbReference type="OrthoDB" id="7692185at2759"/>